<dbReference type="AlphaFoldDB" id="A0A915IZL0"/>
<name>A0A915IZL0_ROMCU</name>
<sequence length="194" mass="22531">MKNARQVEIYGKYANKPLITYISSVYSIIDPIEDHYAGGAAADQRPSFQVPFRSTEFSGTDAAIKSAGDDGSKLPLETNWQHTFMRLRGKTDGSMPYFVQLQLIKSCIFNSVCFSIVKHYHIKKVARRVHVYQKIMRRTRYLLNYIYIAAGSEYLRRFLKQHQLKRSARYAMKIGLKMSLKKRIIYKTKSTKQT</sequence>
<accession>A0A915IZL0</accession>
<protein>
    <submittedName>
        <fullName evidence="2">Uncharacterized protein</fullName>
    </submittedName>
</protein>
<organism evidence="1 2">
    <name type="scientific">Romanomermis culicivorax</name>
    <name type="common">Nematode worm</name>
    <dbReference type="NCBI Taxonomy" id="13658"/>
    <lineage>
        <taxon>Eukaryota</taxon>
        <taxon>Metazoa</taxon>
        <taxon>Ecdysozoa</taxon>
        <taxon>Nematoda</taxon>
        <taxon>Enoplea</taxon>
        <taxon>Dorylaimia</taxon>
        <taxon>Mermithida</taxon>
        <taxon>Mermithoidea</taxon>
        <taxon>Mermithidae</taxon>
        <taxon>Romanomermis</taxon>
    </lineage>
</organism>
<evidence type="ECO:0000313" key="2">
    <source>
        <dbReference type="WBParaSite" id="nRc.2.0.1.t19565-RA"/>
    </source>
</evidence>
<dbReference type="Proteomes" id="UP000887565">
    <property type="component" value="Unplaced"/>
</dbReference>
<dbReference type="WBParaSite" id="nRc.2.0.1.t19565-RA">
    <property type="protein sequence ID" value="nRc.2.0.1.t19565-RA"/>
    <property type="gene ID" value="nRc.2.0.1.g19565"/>
</dbReference>
<evidence type="ECO:0000313" key="1">
    <source>
        <dbReference type="Proteomes" id="UP000887565"/>
    </source>
</evidence>
<reference evidence="2" key="1">
    <citation type="submission" date="2022-11" db="UniProtKB">
        <authorList>
            <consortium name="WormBaseParasite"/>
        </authorList>
    </citation>
    <scope>IDENTIFICATION</scope>
</reference>
<proteinExistence type="predicted"/>
<keyword evidence="1" id="KW-1185">Reference proteome</keyword>